<organism evidence="3 4">
    <name type="scientific">Schaalia canis</name>
    <dbReference type="NCBI Taxonomy" id="100469"/>
    <lineage>
        <taxon>Bacteria</taxon>
        <taxon>Bacillati</taxon>
        <taxon>Actinomycetota</taxon>
        <taxon>Actinomycetes</taxon>
        <taxon>Actinomycetales</taxon>
        <taxon>Actinomycetaceae</taxon>
        <taxon>Schaalia</taxon>
    </lineage>
</organism>
<feature type="chain" id="PRO_5038599868" description="Secreted protein" evidence="2">
    <location>
        <begin position="22"/>
        <end position="228"/>
    </location>
</feature>
<evidence type="ECO:0000313" key="4">
    <source>
        <dbReference type="Proteomes" id="UP000280444"/>
    </source>
</evidence>
<feature type="compositionally biased region" description="Low complexity" evidence="1">
    <location>
        <begin position="37"/>
        <end position="49"/>
    </location>
</feature>
<dbReference type="OrthoDB" id="5073886at2"/>
<reference evidence="3 4" key="1">
    <citation type="submission" date="2018-11" db="EMBL/GenBank/DDBJ databases">
        <title>Genomes From Bacteria Associated with the Canine Oral Cavity: a Test Case for Automated Genome-Based Taxonomic Assignment.</title>
        <authorList>
            <person name="Coil D.A."/>
            <person name="Jospin G."/>
            <person name="Darling A.E."/>
            <person name="Wallis C."/>
            <person name="Davis I.J."/>
            <person name="Harris S."/>
            <person name="Eisen J.A."/>
            <person name="Holcombe L.J."/>
            <person name="O'Flynn C."/>
        </authorList>
    </citation>
    <scope>NUCLEOTIDE SEQUENCE [LARGE SCALE GENOMIC DNA]</scope>
    <source>
        <strain evidence="3 4">OH770</strain>
    </source>
</reference>
<accession>A0A3P1SHR8</accession>
<proteinExistence type="predicted"/>
<evidence type="ECO:0000256" key="1">
    <source>
        <dbReference type="SAM" id="MobiDB-lite"/>
    </source>
</evidence>
<protein>
    <recommendedName>
        <fullName evidence="5">Secreted protein</fullName>
    </recommendedName>
</protein>
<dbReference type="AlphaFoldDB" id="A0A3P1SHR8"/>
<dbReference type="RefSeq" id="WP_124868087.1">
    <property type="nucleotide sequence ID" value="NZ_RQZF01000001.1"/>
</dbReference>
<dbReference type="Proteomes" id="UP000280444">
    <property type="component" value="Unassembled WGS sequence"/>
</dbReference>
<comment type="caution">
    <text evidence="3">The sequence shown here is derived from an EMBL/GenBank/DDBJ whole genome shotgun (WGS) entry which is preliminary data.</text>
</comment>
<sequence length="228" mass="25063">MFPFSRRQGFLSLVFVFAALAVLTAGCSGGEDNDEQSQSLRSYSDTSSSAADAGPEGAESLLTLDILDGDRTAEPSENFAAYYKANGDYYLELSHCMEDKGWPAIELPGIYTPQMGIQTAGSEVDPQRYARDFDACQASAPPIPMPPVATPELAEEEYAKAKSAHECLVAHGARMPEFPSKQKFFDDFLVHHAMWNPMVGLEGVKIDEETDPLFSQKSSQQIYELCPW</sequence>
<evidence type="ECO:0000313" key="3">
    <source>
        <dbReference type="EMBL" id="RRC96469.1"/>
    </source>
</evidence>
<evidence type="ECO:0008006" key="5">
    <source>
        <dbReference type="Google" id="ProtNLM"/>
    </source>
</evidence>
<keyword evidence="2" id="KW-0732">Signal</keyword>
<dbReference type="EMBL" id="RQZF01000001">
    <property type="protein sequence ID" value="RRC96469.1"/>
    <property type="molecule type" value="Genomic_DNA"/>
</dbReference>
<feature type="signal peptide" evidence="2">
    <location>
        <begin position="1"/>
        <end position="21"/>
    </location>
</feature>
<feature type="region of interest" description="Disordered" evidence="1">
    <location>
        <begin position="28"/>
        <end position="55"/>
    </location>
</feature>
<keyword evidence="4" id="KW-1185">Reference proteome</keyword>
<dbReference type="PROSITE" id="PS51257">
    <property type="entry name" value="PROKAR_LIPOPROTEIN"/>
    <property type="match status" value="1"/>
</dbReference>
<name>A0A3P1SHR8_9ACTO</name>
<evidence type="ECO:0000256" key="2">
    <source>
        <dbReference type="SAM" id="SignalP"/>
    </source>
</evidence>
<gene>
    <name evidence="3" type="ORF">EII11_02185</name>
</gene>